<keyword evidence="6" id="KW-1185">Reference proteome</keyword>
<dbReference type="Gene3D" id="3.40.640.10">
    <property type="entry name" value="Type I PLP-dependent aspartate aminotransferase-like (Major domain)"/>
    <property type="match status" value="1"/>
</dbReference>
<name>A0ABV1HM15_9FIRM</name>
<evidence type="ECO:0000256" key="3">
    <source>
        <dbReference type="ARBA" id="ARBA00022898"/>
    </source>
</evidence>
<dbReference type="PANTHER" id="PTHR48097">
    <property type="entry name" value="L-THREONINE ALDOLASE-RELATED"/>
    <property type="match status" value="1"/>
</dbReference>
<dbReference type="Pfam" id="PF01212">
    <property type="entry name" value="Beta_elim_lyase"/>
    <property type="match status" value="1"/>
</dbReference>
<dbReference type="InterPro" id="IPR015421">
    <property type="entry name" value="PyrdxlP-dep_Trfase_major"/>
</dbReference>
<reference evidence="5 6" key="1">
    <citation type="submission" date="2024-03" db="EMBL/GenBank/DDBJ databases">
        <title>Human intestinal bacterial collection.</title>
        <authorList>
            <person name="Pauvert C."/>
            <person name="Hitch T.C.A."/>
            <person name="Clavel T."/>
        </authorList>
    </citation>
    <scope>NUCLEOTIDE SEQUENCE [LARGE SCALE GENOMIC DNA]</scope>
    <source>
        <strain evidence="5 6">CLA-AP-H27</strain>
    </source>
</reference>
<proteinExistence type="inferred from homology"/>
<comment type="cofactor">
    <cofactor evidence="1">
        <name>pyridoxal 5'-phosphate</name>
        <dbReference type="ChEBI" id="CHEBI:597326"/>
    </cofactor>
</comment>
<evidence type="ECO:0000256" key="2">
    <source>
        <dbReference type="ARBA" id="ARBA00006966"/>
    </source>
</evidence>
<dbReference type="Proteomes" id="UP001437460">
    <property type="component" value="Unassembled WGS sequence"/>
</dbReference>
<dbReference type="InterPro" id="IPR001597">
    <property type="entry name" value="ArAA_b-elim_lyase/Thr_aldolase"/>
</dbReference>
<keyword evidence="3" id="KW-0663">Pyridoxal phosphate</keyword>
<dbReference type="SUPFAM" id="SSF53383">
    <property type="entry name" value="PLP-dependent transferases"/>
    <property type="match status" value="1"/>
</dbReference>
<dbReference type="PANTHER" id="PTHR48097:SF5">
    <property type="entry name" value="LOW SPECIFICITY L-THREONINE ALDOLASE"/>
    <property type="match status" value="1"/>
</dbReference>
<evidence type="ECO:0000313" key="6">
    <source>
        <dbReference type="Proteomes" id="UP001437460"/>
    </source>
</evidence>
<dbReference type="EMBL" id="JBBMFJ010000018">
    <property type="protein sequence ID" value="MEQ2563362.1"/>
    <property type="molecule type" value="Genomic_DNA"/>
</dbReference>
<comment type="caution">
    <text evidence="5">The sequence shown here is derived from an EMBL/GenBank/DDBJ whole genome shotgun (WGS) entry which is preliminary data.</text>
</comment>
<feature type="domain" description="Aromatic amino acid beta-eliminating lyase/threonine aldolase" evidence="4">
    <location>
        <begin position="12"/>
        <end position="296"/>
    </location>
</feature>
<evidence type="ECO:0000256" key="1">
    <source>
        <dbReference type="ARBA" id="ARBA00001933"/>
    </source>
</evidence>
<sequence length="344" mass="38190">MIRLHNDYNRGACAKILEKLAETNAESYDGYGEDTWCEKAADLIRKKCNAPEAAVHFFPGATQANFIVHAAALSPIQSVICPDSGHVYAHEAGSIENTGHKLVPLPSADGTITAEQICKAVKSYYEAGEPNYLCEPKMVYISFPTEWGTLYSEQDLKDIRKVCDEYGMYLFVDGARLGYGLGSVKNDVTLEKLAELTDVFYIGGTKCGALFGEALVITNAGLARKFRTYMKQNGAVLAKGWLLGLQFCALLEDDTYEKMTAQADAYAMEIKAAFKEKGIPEFVDSYTNQQFVIVTDEQAEQLAKEYTFEQERTLEDGRKVVRFCTSWATTEAEKDQLIGDIRAL</sequence>
<dbReference type="InterPro" id="IPR015422">
    <property type="entry name" value="PyrdxlP-dep_Trfase_small"/>
</dbReference>
<dbReference type="InterPro" id="IPR015424">
    <property type="entry name" value="PyrdxlP-dep_Trfase"/>
</dbReference>
<gene>
    <name evidence="5" type="ORF">WMO41_09380</name>
</gene>
<protein>
    <submittedName>
        <fullName evidence="5">Aminotransferase class I/II-fold pyridoxal phosphate-dependent enzyme</fullName>
    </submittedName>
</protein>
<keyword evidence="5" id="KW-0032">Aminotransferase</keyword>
<comment type="similarity">
    <text evidence="2">Belongs to the threonine aldolase family.</text>
</comment>
<dbReference type="Gene3D" id="3.90.1150.10">
    <property type="entry name" value="Aspartate Aminotransferase, domain 1"/>
    <property type="match status" value="1"/>
</dbReference>
<dbReference type="RefSeq" id="WP_349229519.1">
    <property type="nucleotide sequence ID" value="NZ_JBBMFJ010000018.1"/>
</dbReference>
<evidence type="ECO:0000259" key="4">
    <source>
        <dbReference type="Pfam" id="PF01212"/>
    </source>
</evidence>
<keyword evidence="5" id="KW-0808">Transferase</keyword>
<evidence type="ECO:0000313" key="5">
    <source>
        <dbReference type="EMBL" id="MEQ2563362.1"/>
    </source>
</evidence>
<organism evidence="5 6">
    <name type="scientific">Ventrimonas faecis</name>
    <dbReference type="NCBI Taxonomy" id="3133170"/>
    <lineage>
        <taxon>Bacteria</taxon>
        <taxon>Bacillati</taxon>
        <taxon>Bacillota</taxon>
        <taxon>Clostridia</taxon>
        <taxon>Lachnospirales</taxon>
        <taxon>Lachnospiraceae</taxon>
        <taxon>Ventrimonas</taxon>
    </lineage>
</organism>
<accession>A0ABV1HM15</accession>
<dbReference type="GO" id="GO:0008483">
    <property type="term" value="F:transaminase activity"/>
    <property type="evidence" value="ECO:0007669"/>
    <property type="project" value="UniProtKB-KW"/>
</dbReference>